<evidence type="ECO:0000256" key="6">
    <source>
        <dbReference type="SAM" id="SignalP"/>
    </source>
</evidence>
<protein>
    <recommendedName>
        <fullName evidence="11">Complement component C3</fullName>
    </recommendedName>
</protein>
<keyword evidence="3" id="KW-0882">Thioester bond</keyword>
<dbReference type="InterPro" id="IPR009048">
    <property type="entry name" value="A-macroglobulin_rcpt-bd"/>
</dbReference>
<dbReference type="GO" id="GO:0004866">
    <property type="term" value="F:endopeptidase inhibitor activity"/>
    <property type="evidence" value="ECO:0007669"/>
    <property type="project" value="InterPro"/>
</dbReference>
<dbReference type="Pfam" id="PF01835">
    <property type="entry name" value="MG2"/>
    <property type="match status" value="1"/>
</dbReference>
<keyword evidence="10" id="KW-1185">Reference proteome</keyword>
<dbReference type="Gene3D" id="2.60.40.1940">
    <property type="match status" value="1"/>
</dbReference>
<dbReference type="SMART" id="SM01360">
    <property type="entry name" value="A2M"/>
    <property type="match status" value="1"/>
</dbReference>
<dbReference type="Proteomes" id="UP000827092">
    <property type="component" value="Unassembled WGS sequence"/>
</dbReference>
<feature type="domain" description="Anaphylatoxin-like" evidence="7">
    <location>
        <begin position="676"/>
        <end position="716"/>
    </location>
</feature>
<evidence type="ECO:0000259" key="8">
    <source>
        <dbReference type="PROSITE" id="PS50189"/>
    </source>
</evidence>
<dbReference type="InterPro" id="IPR019742">
    <property type="entry name" value="MacrogloblnA2_CS"/>
</dbReference>
<dbReference type="InterPro" id="IPR000020">
    <property type="entry name" value="Anaphylatoxin/fibulin"/>
</dbReference>
<dbReference type="CDD" id="cd02896">
    <property type="entry name" value="complement_C3_C4_C5"/>
    <property type="match status" value="1"/>
</dbReference>
<dbReference type="SUPFAM" id="SSF49410">
    <property type="entry name" value="Alpha-macroglobulin receptor domain"/>
    <property type="match status" value="1"/>
</dbReference>
<reference evidence="9 10" key="1">
    <citation type="journal article" date="2022" name="Nat. Ecol. Evol.">
        <title>A masculinizing supergene underlies an exaggerated male reproductive morph in a spider.</title>
        <authorList>
            <person name="Hendrickx F."/>
            <person name="De Corte Z."/>
            <person name="Sonet G."/>
            <person name="Van Belleghem S.M."/>
            <person name="Kostlbacher S."/>
            <person name="Vangestel C."/>
        </authorList>
    </citation>
    <scope>NUCLEOTIDE SEQUENCE [LARGE SCALE GENOMIC DNA]</scope>
    <source>
        <strain evidence="9">W744_W776</strain>
    </source>
</reference>
<dbReference type="SMART" id="SM00643">
    <property type="entry name" value="C345C"/>
    <property type="match status" value="1"/>
</dbReference>
<name>A0AAV6UAX7_9ARAC</name>
<keyword evidence="2" id="KW-0964">Secreted</keyword>
<dbReference type="PROSITE" id="PS01178">
    <property type="entry name" value="ANAPHYLATOXIN_2"/>
    <property type="match status" value="1"/>
</dbReference>
<evidence type="ECO:0000256" key="4">
    <source>
        <dbReference type="ARBA" id="ARBA00023157"/>
    </source>
</evidence>
<dbReference type="PROSITE" id="PS50189">
    <property type="entry name" value="NTR"/>
    <property type="match status" value="1"/>
</dbReference>
<dbReference type="InterPro" id="IPR018933">
    <property type="entry name" value="Netrin_module_non-TIMP"/>
</dbReference>
<evidence type="ECO:0000313" key="10">
    <source>
        <dbReference type="Proteomes" id="UP000827092"/>
    </source>
</evidence>
<dbReference type="Pfam" id="PF07678">
    <property type="entry name" value="TED_complement"/>
    <property type="match status" value="1"/>
</dbReference>
<evidence type="ECO:0000256" key="5">
    <source>
        <dbReference type="SAM" id="MobiDB-lite"/>
    </source>
</evidence>
<evidence type="ECO:0000259" key="7">
    <source>
        <dbReference type="PROSITE" id="PS01178"/>
    </source>
</evidence>
<evidence type="ECO:0000256" key="3">
    <source>
        <dbReference type="ARBA" id="ARBA00022966"/>
    </source>
</evidence>
<accession>A0AAV6UAX7</accession>
<dbReference type="Pfam" id="PF07703">
    <property type="entry name" value="A2M_BRD"/>
    <property type="match status" value="1"/>
</dbReference>
<gene>
    <name evidence="9" type="ORF">JTE90_010952</name>
</gene>
<organism evidence="9 10">
    <name type="scientific">Oedothorax gibbosus</name>
    <dbReference type="NCBI Taxonomy" id="931172"/>
    <lineage>
        <taxon>Eukaryota</taxon>
        <taxon>Metazoa</taxon>
        <taxon>Ecdysozoa</taxon>
        <taxon>Arthropoda</taxon>
        <taxon>Chelicerata</taxon>
        <taxon>Arachnida</taxon>
        <taxon>Araneae</taxon>
        <taxon>Araneomorphae</taxon>
        <taxon>Entelegynae</taxon>
        <taxon>Araneoidea</taxon>
        <taxon>Linyphiidae</taxon>
        <taxon>Erigoninae</taxon>
        <taxon>Oedothorax</taxon>
    </lineage>
</organism>
<dbReference type="InterPro" id="IPR041425">
    <property type="entry name" value="C3/4/5_MG1"/>
</dbReference>
<dbReference type="InterPro" id="IPR011626">
    <property type="entry name" value="Alpha-macroglobulin_TED"/>
</dbReference>
<proteinExistence type="predicted"/>
<feature type="region of interest" description="Disordered" evidence="5">
    <location>
        <begin position="1416"/>
        <end position="1444"/>
    </location>
</feature>
<dbReference type="InterPro" id="IPR047565">
    <property type="entry name" value="Alpha-macroglob_thiol-ester_cl"/>
</dbReference>
<dbReference type="Gene3D" id="2.60.40.690">
    <property type="entry name" value="Alpha-macroglobulin, receptor-binding domain"/>
    <property type="match status" value="1"/>
</dbReference>
<dbReference type="SMART" id="SM01419">
    <property type="entry name" value="Thiol-ester_cl"/>
    <property type="match status" value="1"/>
</dbReference>
<dbReference type="Gene3D" id="2.60.120.1540">
    <property type="match status" value="1"/>
</dbReference>
<feature type="domain" description="NTR" evidence="8">
    <location>
        <begin position="1580"/>
        <end position="1732"/>
    </location>
</feature>
<dbReference type="Gene3D" id="1.50.10.20">
    <property type="match status" value="1"/>
</dbReference>
<dbReference type="InterPro" id="IPR002890">
    <property type="entry name" value="MG2"/>
</dbReference>
<dbReference type="InterPro" id="IPR001599">
    <property type="entry name" value="Macroglobln_a2"/>
</dbReference>
<dbReference type="Gene3D" id="6.20.50.160">
    <property type="match status" value="1"/>
</dbReference>
<comment type="caution">
    <text evidence="9">The sequence shown here is derived from an EMBL/GenBank/DDBJ whole genome shotgun (WGS) entry which is preliminary data.</text>
</comment>
<dbReference type="InterPro" id="IPR001134">
    <property type="entry name" value="Netrin_domain"/>
</dbReference>
<feature type="chain" id="PRO_5043439920" description="Complement component C3" evidence="6">
    <location>
        <begin position="21"/>
        <end position="1733"/>
    </location>
</feature>
<evidence type="ECO:0000256" key="2">
    <source>
        <dbReference type="ARBA" id="ARBA00022525"/>
    </source>
</evidence>
<feature type="signal peptide" evidence="6">
    <location>
        <begin position="1"/>
        <end position="20"/>
    </location>
</feature>
<dbReference type="SUPFAM" id="SSF48239">
    <property type="entry name" value="Terpenoid cyclases/Protein prenyltransferases"/>
    <property type="match status" value="1"/>
</dbReference>
<keyword evidence="4" id="KW-1015">Disulfide bond</keyword>
<dbReference type="Pfam" id="PF07677">
    <property type="entry name" value="A2M_recep"/>
    <property type="match status" value="1"/>
</dbReference>
<dbReference type="InterPro" id="IPR050473">
    <property type="entry name" value="A2M/Complement_sys"/>
</dbReference>
<dbReference type="InterPro" id="IPR008930">
    <property type="entry name" value="Terpenoid_cyclase/PrenylTrfase"/>
</dbReference>
<dbReference type="SMART" id="SM00104">
    <property type="entry name" value="ANATO"/>
    <property type="match status" value="1"/>
</dbReference>
<keyword evidence="6" id="KW-0732">Signal</keyword>
<dbReference type="InterPro" id="IPR036595">
    <property type="entry name" value="A-macroglobulin_rcpt-bd_sf"/>
</dbReference>
<evidence type="ECO:0000256" key="1">
    <source>
        <dbReference type="ARBA" id="ARBA00004613"/>
    </source>
</evidence>
<dbReference type="InterPro" id="IPR041555">
    <property type="entry name" value="MG3"/>
</dbReference>
<comment type="subcellular location">
    <subcellularLocation>
        <location evidence="1">Secreted</location>
    </subcellularLocation>
</comment>
<dbReference type="Gene3D" id="1.20.91.20">
    <property type="entry name" value="Anaphylotoxins (complement system)"/>
    <property type="match status" value="1"/>
</dbReference>
<dbReference type="PANTHER" id="PTHR11412">
    <property type="entry name" value="MACROGLOBULIN / COMPLEMENT"/>
    <property type="match status" value="1"/>
</dbReference>
<dbReference type="SMART" id="SM01359">
    <property type="entry name" value="A2M_N_2"/>
    <property type="match status" value="1"/>
</dbReference>
<dbReference type="Gene3D" id="2.60.40.10">
    <property type="entry name" value="Immunoglobulins"/>
    <property type="match status" value="2"/>
</dbReference>
<dbReference type="Pfam" id="PF17790">
    <property type="entry name" value="MG1"/>
    <property type="match status" value="1"/>
</dbReference>
<dbReference type="InterPro" id="IPR008993">
    <property type="entry name" value="TIMP-like_OB-fold"/>
</dbReference>
<dbReference type="Pfam" id="PF00207">
    <property type="entry name" value="A2M"/>
    <property type="match status" value="1"/>
</dbReference>
<dbReference type="InterPro" id="IPR013783">
    <property type="entry name" value="Ig-like_fold"/>
</dbReference>
<dbReference type="SUPFAM" id="SSF50242">
    <property type="entry name" value="TIMP-like"/>
    <property type="match status" value="1"/>
</dbReference>
<dbReference type="Gene3D" id="2.20.130.20">
    <property type="match status" value="1"/>
</dbReference>
<dbReference type="EMBL" id="JAFNEN010000529">
    <property type="protein sequence ID" value="KAG8181180.1"/>
    <property type="molecule type" value="Genomic_DNA"/>
</dbReference>
<dbReference type="InterPro" id="IPR018081">
    <property type="entry name" value="Anaphylatoxin_comp_syst"/>
</dbReference>
<dbReference type="SUPFAM" id="SSF47686">
    <property type="entry name" value="Anaphylotoxins (complement system)"/>
    <property type="match status" value="1"/>
</dbReference>
<dbReference type="PROSITE" id="PS00477">
    <property type="entry name" value="ALPHA_2_MACROGLOBULIN"/>
    <property type="match status" value="1"/>
</dbReference>
<dbReference type="PANTHER" id="PTHR11412:SF166">
    <property type="entry name" value="NTR DOMAIN-CONTAINING PROTEIN"/>
    <property type="match status" value="1"/>
</dbReference>
<dbReference type="Gene3D" id="2.40.50.120">
    <property type="match status" value="1"/>
</dbReference>
<dbReference type="Gene3D" id="2.60.40.1930">
    <property type="match status" value="3"/>
</dbReference>
<dbReference type="Pfam" id="PF01759">
    <property type="entry name" value="NTR"/>
    <property type="match status" value="1"/>
</dbReference>
<sequence>MLLLKCIGIIWISILSTSYAQVFHVIAPNTLRLNSEETIGIASEDNTVVSAYIQDYPGKIKNITQTTFQLTAGQPELFKVHLNPSDFPPNFLTGPNPEKFVTLIVHSDKFHKEVRIPVSNQAGYVFIQTDKPIYTPKQMANIRIIPLDEEGLPSDKPFKLQIKNPKNIIAYEKIFNQDSMKFRKPFVTHLYKFPNYPILGEWSATVNYGYEMQQNSTVHFEVQEYELPTFTVELKTPDVILQSHESIDISVKAKYVYGKNVQGMVTFRVGVKGELPNVTFFAVYGPFELVRGEYKAKVSTKSFQHHKDIGWFPGIEGSHLVVEASVVDDASGNKEVVKDAKGRFSKSPFQISFKRCLQDFKPGLVSIFEADINYIDGKPASGIATKITATANGNALHIARPTAVSDADGKVSFKLHPEMQHTVLSITIETTDPRYDGFQVAGHFLQNRFESKNRAYIALERSSSHKLKIGDTFSKAVYMEPDAMKDIYYAVISRGKIIKINKLRQGAFKIQRVEFQLSYDMVPSFRLVVWAHYKDELIADSLNIDIEDACHPKAEVKIDPDYPAKEPGNVGSVNIRGTKNTYVGLLGVDQAVYALSKKDLLTKAKIFRSLAKHDLGCGPGGGITTDAVMGKAGIIIATNIYTPPIDGSSSCTAIKRRKRAAVNEILNPYTGLERECCALGVALDAQNRDCQTRTNIVTKYLQGLHLNCSKAFLQCCLEAVAKGNPGLKLRANALQMARMGGKVDDLLEVSIAEEEEYEKSVTVRSDFRETWIFEDFFIGPDGVEKKEHSLPHSITTWVISAVSVSPQYGICVAEPQSIVSMKKVFLQLNLPYSVVRNEQIEIQVTVFNYGQKKLRAIVYMYGVEDLCTGANEGEKSERKKLDVDGQSASSVAFPVIPLKVGTFDIKVVALSPEGSDVIMRPLNVIPEGYPFEFDIPIKLDPSNQQRRKKKHVTNDALSDLIDSERNMQTIAITLPVPENFVPETESCTITALGDQFGPTVETALTDPGKLLLKPRGCGEQNMMFLAPTLYTMRYLKSKGKISPEIEEQGYSFIRQGYGNQLSFRKDDGSYAAYQQTPTSIWLTAFVIKVFCQANELVHIDDHVMCSGIKYLMDHQQPDGSFIESRPVYHIDMMGGVQGQTPLTAFVLITLEECKCDQENLLISKKRALAYLENHLGDVNEPLAIAIMAYALSLSDSALKQAAHDRLISIAKFDEEQNRMHWGAGNSAQDIETTAYALLNMMLFNDMIRGNSIVNWLNAQQLQSGSFKSTQDTVVALQALSEYVIRAQMPSINLVANITSSNDRNFQKVLNFHEGNAHILQDVKVNKIGGMLFINTAGHGVGSLKVKMRYNLLHPPENLCKFIVTVNATEVKINRNALKAARRDPGKEPFVQFPPDLIRGIEKELNVVKDGPVLDIDPRNRGRSSRMPAGIAAARPRRMKRQAESENSKLTMKIAICTRYLGDKNAGMSIVDVGIFSGFSPNAEDLSELTNDPDHLIERYERSSKGVVFYLKMIPKSEEYCFQFRVVQEYIVGRTQSSVVKVYDYYNPDETCTVFYGPGSSSPILRTLCDGGICQCAEGGCPPQEPFKEIKDYPVEDQRLELNNIACERYDFVWFGQLSEEIQKINGFYNISFEIENVVKEGTEKKEFLEGEVRYFLARDNCDTAVLFPNQKYLIMGKDGQKYKNAEGVIWNRYLLDKTSAIHLWTTIRNAKDKDAKELQRYLNQLKRNGVTCM</sequence>
<dbReference type="InterPro" id="IPR011625">
    <property type="entry name" value="A2M_N_BRD"/>
</dbReference>
<dbReference type="GO" id="GO:0005615">
    <property type="term" value="C:extracellular space"/>
    <property type="evidence" value="ECO:0007669"/>
    <property type="project" value="InterPro"/>
</dbReference>
<dbReference type="SMART" id="SM01361">
    <property type="entry name" value="A2M_recep"/>
    <property type="match status" value="1"/>
</dbReference>
<evidence type="ECO:0008006" key="11">
    <source>
        <dbReference type="Google" id="ProtNLM"/>
    </source>
</evidence>
<dbReference type="Pfam" id="PF17791">
    <property type="entry name" value="MG3"/>
    <property type="match status" value="1"/>
</dbReference>
<evidence type="ECO:0000313" key="9">
    <source>
        <dbReference type="EMBL" id="KAG8181180.1"/>
    </source>
</evidence>
<dbReference type="Pfam" id="PF01821">
    <property type="entry name" value="ANATO"/>
    <property type="match status" value="1"/>
</dbReference>